<accession>A0A1H0GXA4</accession>
<dbReference type="EMBL" id="FNIL01000007">
    <property type="protein sequence ID" value="SDO11311.1"/>
    <property type="molecule type" value="Genomic_DNA"/>
</dbReference>
<sequence>MSIFQNVTISGEKGNYEVKGEAKIETDAFQYSVEDGENFIDSGNVSFDKKEGDWGDFQIEINIPKDMLPVFGVLSLTLYEMKEDGEMVNEEGFTLDKLNEEEGM</sequence>
<dbReference type="AlphaFoldDB" id="A0A1H0GXA4"/>
<gene>
    <name evidence="1" type="ORF">SAMN04488053_10769</name>
</gene>
<keyword evidence="2" id="KW-1185">Reference proteome</keyword>
<reference evidence="2" key="1">
    <citation type="submission" date="2016-10" db="EMBL/GenBank/DDBJ databases">
        <authorList>
            <person name="Varghese N."/>
            <person name="Submissions S."/>
        </authorList>
    </citation>
    <scope>NUCLEOTIDE SEQUENCE [LARGE SCALE GENOMIC DNA]</scope>
    <source>
        <strain evidence="2">CGMCC 1.10369</strain>
    </source>
</reference>
<dbReference type="Proteomes" id="UP000198778">
    <property type="component" value="Unassembled WGS sequence"/>
</dbReference>
<evidence type="ECO:0000313" key="2">
    <source>
        <dbReference type="Proteomes" id="UP000198778"/>
    </source>
</evidence>
<organism evidence="1 2">
    <name type="scientific">Alkalicoccus daliensis</name>
    <dbReference type="NCBI Taxonomy" id="745820"/>
    <lineage>
        <taxon>Bacteria</taxon>
        <taxon>Bacillati</taxon>
        <taxon>Bacillota</taxon>
        <taxon>Bacilli</taxon>
        <taxon>Bacillales</taxon>
        <taxon>Bacillaceae</taxon>
        <taxon>Alkalicoccus</taxon>
    </lineage>
</organism>
<dbReference type="RefSeq" id="WP_090843120.1">
    <property type="nucleotide sequence ID" value="NZ_FNIL01000007.1"/>
</dbReference>
<name>A0A1H0GXA4_9BACI</name>
<proteinExistence type="predicted"/>
<protein>
    <submittedName>
        <fullName evidence="1">Uncharacterized protein</fullName>
    </submittedName>
</protein>
<dbReference type="OrthoDB" id="1357684at2"/>
<evidence type="ECO:0000313" key="1">
    <source>
        <dbReference type="EMBL" id="SDO11311.1"/>
    </source>
</evidence>